<gene>
    <name evidence="5" type="ORF">DGAL_LOCUS6806</name>
</gene>
<dbReference type="Proteomes" id="UP000789390">
    <property type="component" value="Unassembled WGS sequence"/>
</dbReference>
<evidence type="ECO:0000259" key="4">
    <source>
        <dbReference type="Pfam" id="PF08242"/>
    </source>
</evidence>
<feature type="domain" description="Methyltransferase type 12" evidence="4">
    <location>
        <begin position="98"/>
        <end position="198"/>
    </location>
</feature>
<evidence type="ECO:0000256" key="3">
    <source>
        <dbReference type="ARBA" id="ARBA00022679"/>
    </source>
</evidence>
<protein>
    <recommendedName>
        <fullName evidence="4">Methyltransferase type 12 domain-containing protein</fullName>
    </recommendedName>
</protein>
<sequence length="338" mass="38672">MEKSVVSSEEYPTCRSVIEGIASDTHRVLTEEEQSKLKKQDDSVLSEFKKLKLEAEAQKNWDLFYKRNDTRFFRDRHWTTREFELLVGIDGDAKKVLLEIGCGVGNFLFPLLEENAGLFIYGCDFSPRAVEFVKGDPRFNEERMKVFVCDITKDRLENNIPELVDVVSLIFVLSAIHPDKFHQALQSAADVLKPGGVLVFRDYGLYDMAQLRFGRGNKIGENFYVRQDGTRSYFFSVECLKTLGTGAGFDVSSCHYVNRRTVNKKEGVDEPRIFVQAKFTKRGCKMQCCSLCFLGALYLEVLPGRFNKGGVGNFRKDIVKVGLFWCRFLKCVCLTLRK</sequence>
<accession>A0A8J2WM06</accession>
<dbReference type="EMBL" id="CAKKLH010000124">
    <property type="protein sequence ID" value="CAH0104094.1"/>
    <property type="molecule type" value="Genomic_DNA"/>
</dbReference>
<dbReference type="CDD" id="cd02440">
    <property type="entry name" value="AdoMet_MTases"/>
    <property type="match status" value="1"/>
</dbReference>
<dbReference type="GO" id="GO:0008757">
    <property type="term" value="F:S-adenosylmethionine-dependent methyltransferase activity"/>
    <property type="evidence" value="ECO:0007669"/>
    <property type="project" value="UniProtKB-ARBA"/>
</dbReference>
<dbReference type="OrthoDB" id="417697at2759"/>
<dbReference type="GO" id="GO:0032259">
    <property type="term" value="P:methylation"/>
    <property type="evidence" value="ECO:0007669"/>
    <property type="project" value="UniProtKB-KW"/>
</dbReference>
<comment type="caution">
    <text evidence="5">The sequence shown here is derived from an EMBL/GenBank/DDBJ whole genome shotgun (WGS) entry which is preliminary data.</text>
</comment>
<dbReference type="InterPro" id="IPR029063">
    <property type="entry name" value="SAM-dependent_MTases_sf"/>
</dbReference>
<name>A0A8J2WM06_9CRUS</name>
<dbReference type="GO" id="GO:0008173">
    <property type="term" value="F:RNA methyltransferase activity"/>
    <property type="evidence" value="ECO:0007669"/>
    <property type="project" value="UniProtKB-ARBA"/>
</dbReference>
<keyword evidence="2" id="KW-0489">Methyltransferase</keyword>
<comment type="similarity">
    <text evidence="1">Belongs to the methyltransferase superfamily. METL family.</text>
</comment>
<evidence type="ECO:0000313" key="6">
    <source>
        <dbReference type="Proteomes" id="UP000789390"/>
    </source>
</evidence>
<organism evidence="5 6">
    <name type="scientific">Daphnia galeata</name>
    <dbReference type="NCBI Taxonomy" id="27404"/>
    <lineage>
        <taxon>Eukaryota</taxon>
        <taxon>Metazoa</taxon>
        <taxon>Ecdysozoa</taxon>
        <taxon>Arthropoda</taxon>
        <taxon>Crustacea</taxon>
        <taxon>Branchiopoda</taxon>
        <taxon>Diplostraca</taxon>
        <taxon>Cladocera</taxon>
        <taxon>Anomopoda</taxon>
        <taxon>Daphniidae</taxon>
        <taxon>Daphnia</taxon>
    </lineage>
</organism>
<dbReference type="PANTHER" id="PTHR22809">
    <property type="entry name" value="METHYLTRANSFERASE-RELATED"/>
    <property type="match status" value="1"/>
</dbReference>
<evidence type="ECO:0000256" key="2">
    <source>
        <dbReference type="ARBA" id="ARBA00022603"/>
    </source>
</evidence>
<proteinExistence type="inferred from homology"/>
<dbReference type="Pfam" id="PF08242">
    <property type="entry name" value="Methyltransf_12"/>
    <property type="match status" value="1"/>
</dbReference>
<evidence type="ECO:0000313" key="5">
    <source>
        <dbReference type="EMBL" id="CAH0104094.1"/>
    </source>
</evidence>
<dbReference type="InterPro" id="IPR013217">
    <property type="entry name" value="Methyltransf_12"/>
</dbReference>
<keyword evidence="3" id="KW-0808">Transferase</keyword>
<dbReference type="AlphaFoldDB" id="A0A8J2WM06"/>
<dbReference type="InterPro" id="IPR026113">
    <property type="entry name" value="METTL2/6/8-like"/>
</dbReference>
<keyword evidence="6" id="KW-1185">Reference proteome</keyword>
<reference evidence="5" key="1">
    <citation type="submission" date="2021-11" db="EMBL/GenBank/DDBJ databases">
        <authorList>
            <person name="Schell T."/>
        </authorList>
    </citation>
    <scope>NUCLEOTIDE SEQUENCE</scope>
    <source>
        <strain evidence="5">M5</strain>
    </source>
</reference>
<dbReference type="Gene3D" id="3.40.50.150">
    <property type="entry name" value="Vaccinia Virus protein VP39"/>
    <property type="match status" value="1"/>
</dbReference>
<evidence type="ECO:0000256" key="1">
    <source>
        <dbReference type="ARBA" id="ARBA00009725"/>
    </source>
</evidence>
<dbReference type="SUPFAM" id="SSF53335">
    <property type="entry name" value="S-adenosyl-L-methionine-dependent methyltransferases"/>
    <property type="match status" value="1"/>
</dbReference>
<dbReference type="PANTHER" id="PTHR22809:SF5">
    <property type="entry name" value="TRNA N(3)-METHYLCYTIDINE METHYLTRANSFERASE METTL6"/>
    <property type="match status" value="1"/>
</dbReference>